<dbReference type="AlphaFoldDB" id="A0A078JWE8"/>
<gene>
    <name evidence="2" type="primary">BnaAnng31870D</name>
    <name evidence="2" type="ORF">GSBRNA2T00093339001</name>
</gene>
<keyword evidence="1" id="KW-0732">Signal</keyword>
<evidence type="ECO:0000256" key="1">
    <source>
        <dbReference type="SAM" id="SignalP"/>
    </source>
</evidence>
<feature type="chain" id="PRO_5044539959" evidence="1">
    <location>
        <begin position="30"/>
        <end position="69"/>
    </location>
</feature>
<dbReference type="PaxDb" id="3708-A0A078JWE8"/>
<evidence type="ECO:0000313" key="2">
    <source>
        <dbReference type="EMBL" id="CDY69877.1"/>
    </source>
</evidence>
<proteinExistence type="predicted"/>
<dbReference type="Gramene" id="CDY69877">
    <property type="protein sequence ID" value="CDY69877"/>
    <property type="gene ID" value="GSBRNA2T00093339001"/>
</dbReference>
<evidence type="ECO:0000313" key="3">
    <source>
        <dbReference type="Proteomes" id="UP000028999"/>
    </source>
</evidence>
<feature type="signal peptide" evidence="1">
    <location>
        <begin position="1"/>
        <end position="29"/>
    </location>
</feature>
<dbReference type="Proteomes" id="UP000028999">
    <property type="component" value="Unassembled WGS sequence"/>
</dbReference>
<dbReference type="EMBL" id="LK040587">
    <property type="protein sequence ID" value="CDY69877.1"/>
    <property type="molecule type" value="Genomic_DNA"/>
</dbReference>
<accession>A0A078JWE8</accession>
<sequence>MSNAKFSVVFPIIFLIMFALVEDNMGCEASLGDCRICGIKCSYYGRHAEAHCIGGICVCDYPCKPPPQL</sequence>
<protein>
    <submittedName>
        <fullName evidence="2">BnaAnng31870D protein</fullName>
    </submittedName>
</protein>
<reference evidence="2 3" key="1">
    <citation type="journal article" date="2014" name="Science">
        <title>Plant genetics. Early allopolyploid evolution in the post-Neolithic Brassica napus oilseed genome.</title>
        <authorList>
            <person name="Chalhoub B."/>
            <person name="Denoeud F."/>
            <person name="Liu S."/>
            <person name="Parkin I.A."/>
            <person name="Tang H."/>
            <person name="Wang X."/>
            <person name="Chiquet J."/>
            <person name="Belcram H."/>
            <person name="Tong C."/>
            <person name="Samans B."/>
            <person name="Correa M."/>
            <person name="Da Silva C."/>
            <person name="Just J."/>
            <person name="Falentin C."/>
            <person name="Koh C.S."/>
            <person name="Le Clainche I."/>
            <person name="Bernard M."/>
            <person name="Bento P."/>
            <person name="Noel B."/>
            <person name="Labadie K."/>
            <person name="Alberti A."/>
            <person name="Charles M."/>
            <person name="Arnaud D."/>
            <person name="Guo H."/>
            <person name="Daviaud C."/>
            <person name="Alamery S."/>
            <person name="Jabbari K."/>
            <person name="Zhao M."/>
            <person name="Edger P.P."/>
            <person name="Chelaifa H."/>
            <person name="Tack D."/>
            <person name="Lassalle G."/>
            <person name="Mestiri I."/>
            <person name="Schnel N."/>
            <person name="Le Paslier M.C."/>
            <person name="Fan G."/>
            <person name="Renault V."/>
            <person name="Bayer P.E."/>
            <person name="Golicz A.A."/>
            <person name="Manoli S."/>
            <person name="Lee T.H."/>
            <person name="Thi V.H."/>
            <person name="Chalabi S."/>
            <person name="Hu Q."/>
            <person name="Fan C."/>
            <person name="Tollenaere R."/>
            <person name="Lu Y."/>
            <person name="Battail C."/>
            <person name="Shen J."/>
            <person name="Sidebottom C.H."/>
            <person name="Wang X."/>
            <person name="Canaguier A."/>
            <person name="Chauveau A."/>
            <person name="Berard A."/>
            <person name="Deniot G."/>
            <person name="Guan M."/>
            <person name="Liu Z."/>
            <person name="Sun F."/>
            <person name="Lim Y.P."/>
            <person name="Lyons E."/>
            <person name="Town C.D."/>
            <person name="Bancroft I."/>
            <person name="Wang X."/>
            <person name="Meng J."/>
            <person name="Ma J."/>
            <person name="Pires J.C."/>
            <person name="King G.J."/>
            <person name="Brunel D."/>
            <person name="Delourme R."/>
            <person name="Renard M."/>
            <person name="Aury J.M."/>
            <person name="Adams K.L."/>
            <person name="Batley J."/>
            <person name="Snowdon R.J."/>
            <person name="Tost J."/>
            <person name="Edwards D."/>
            <person name="Zhou Y."/>
            <person name="Hua W."/>
            <person name="Sharpe A.G."/>
            <person name="Paterson A.H."/>
            <person name="Guan C."/>
            <person name="Wincker P."/>
        </authorList>
    </citation>
    <scope>NUCLEOTIDE SEQUENCE [LARGE SCALE GENOMIC DNA]</scope>
    <source>
        <strain evidence="3">cv. Darmor-bzh</strain>
    </source>
</reference>
<organism evidence="2 3">
    <name type="scientific">Brassica napus</name>
    <name type="common">Rape</name>
    <dbReference type="NCBI Taxonomy" id="3708"/>
    <lineage>
        <taxon>Eukaryota</taxon>
        <taxon>Viridiplantae</taxon>
        <taxon>Streptophyta</taxon>
        <taxon>Embryophyta</taxon>
        <taxon>Tracheophyta</taxon>
        <taxon>Spermatophyta</taxon>
        <taxon>Magnoliopsida</taxon>
        <taxon>eudicotyledons</taxon>
        <taxon>Gunneridae</taxon>
        <taxon>Pentapetalae</taxon>
        <taxon>rosids</taxon>
        <taxon>malvids</taxon>
        <taxon>Brassicales</taxon>
        <taxon>Brassicaceae</taxon>
        <taxon>Brassiceae</taxon>
        <taxon>Brassica</taxon>
    </lineage>
</organism>
<keyword evidence="3" id="KW-1185">Reference proteome</keyword>
<name>A0A078JWE8_BRANA</name>